<gene>
    <name evidence="2" type="ORF">BD410DRAFT_790582</name>
</gene>
<dbReference type="EMBL" id="ML170186">
    <property type="protein sequence ID" value="TDL20622.1"/>
    <property type="molecule type" value="Genomic_DNA"/>
</dbReference>
<accession>A0A4Y7Q0D5</accession>
<name>A0A4Y7Q0D5_9AGAM</name>
<feature type="compositionally biased region" description="Basic and acidic residues" evidence="1">
    <location>
        <begin position="309"/>
        <end position="320"/>
    </location>
</feature>
<proteinExistence type="predicted"/>
<evidence type="ECO:0000313" key="3">
    <source>
        <dbReference type="Proteomes" id="UP000294933"/>
    </source>
</evidence>
<protein>
    <submittedName>
        <fullName evidence="2">Uncharacterized protein</fullName>
    </submittedName>
</protein>
<feature type="region of interest" description="Disordered" evidence="1">
    <location>
        <begin position="304"/>
        <end position="324"/>
    </location>
</feature>
<reference evidence="2 3" key="1">
    <citation type="submission" date="2018-06" db="EMBL/GenBank/DDBJ databases">
        <title>A transcriptomic atlas of mushroom development highlights an independent origin of complex multicellularity.</title>
        <authorList>
            <consortium name="DOE Joint Genome Institute"/>
            <person name="Krizsan K."/>
            <person name="Almasi E."/>
            <person name="Merenyi Z."/>
            <person name="Sahu N."/>
            <person name="Viragh M."/>
            <person name="Koszo T."/>
            <person name="Mondo S."/>
            <person name="Kiss B."/>
            <person name="Balint B."/>
            <person name="Kues U."/>
            <person name="Barry K."/>
            <person name="Hegedus J.C."/>
            <person name="Henrissat B."/>
            <person name="Johnson J."/>
            <person name="Lipzen A."/>
            <person name="Ohm R."/>
            <person name="Nagy I."/>
            <person name="Pangilinan J."/>
            <person name="Yan J."/>
            <person name="Xiong Y."/>
            <person name="Grigoriev I.V."/>
            <person name="Hibbett D.S."/>
            <person name="Nagy L.G."/>
        </authorList>
    </citation>
    <scope>NUCLEOTIDE SEQUENCE [LARGE SCALE GENOMIC DNA]</scope>
    <source>
        <strain evidence="2 3">SZMC22713</strain>
    </source>
</reference>
<organism evidence="2 3">
    <name type="scientific">Rickenella mellea</name>
    <dbReference type="NCBI Taxonomy" id="50990"/>
    <lineage>
        <taxon>Eukaryota</taxon>
        <taxon>Fungi</taxon>
        <taxon>Dikarya</taxon>
        <taxon>Basidiomycota</taxon>
        <taxon>Agaricomycotina</taxon>
        <taxon>Agaricomycetes</taxon>
        <taxon>Hymenochaetales</taxon>
        <taxon>Rickenellaceae</taxon>
        <taxon>Rickenella</taxon>
    </lineage>
</organism>
<dbReference type="VEuPathDB" id="FungiDB:BD410DRAFT_790582"/>
<evidence type="ECO:0000313" key="2">
    <source>
        <dbReference type="EMBL" id="TDL20622.1"/>
    </source>
</evidence>
<evidence type="ECO:0000256" key="1">
    <source>
        <dbReference type="SAM" id="MobiDB-lite"/>
    </source>
</evidence>
<dbReference type="OrthoDB" id="2579508at2759"/>
<keyword evidence="3" id="KW-1185">Reference proteome</keyword>
<dbReference type="Proteomes" id="UP000294933">
    <property type="component" value="Unassembled WGS sequence"/>
</dbReference>
<sequence length="341" mass="39096">MVKVNLRAYAEAATLPPYTEAESLTLDLALVDPDCLKMPLRGANLTLGWRRLRIMPRLKSENVNAKVNQYWDHRFSDKYMDLPLRELDKYLGIPVAQYFTVQRNGWSIVDHRYADLYEVGRPESLSRLTEKTVLWTAAALLHVGDEKTKEWTVEKEGGRSGGRAADPMCLAKWQFRIDSRSDMRVGIIFIPPWQFLLVDLAEFIDGTNVSQWFNQSAAAPSNHTDHESSNAQLLWARIYDYCYSGGCYHWLVTTYEYWVFGMFSKDHACGWTTEIYGKDSKDPTILQLVVYWMHSAFEAENTLPLPAKPEAEDTRSDESPCHSGRLWATNPKAVMEILSLP</sequence>
<dbReference type="AlphaFoldDB" id="A0A4Y7Q0D5"/>